<keyword evidence="2" id="KW-1185">Reference proteome</keyword>
<evidence type="ECO:0000313" key="2">
    <source>
        <dbReference type="Proteomes" id="UP000789901"/>
    </source>
</evidence>
<name>A0ABN7XKZ6_GIGMA</name>
<proteinExistence type="predicted"/>
<dbReference type="Proteomes" id="UP000789901">
    <property type="component" value="Unassembled WGS sequence"/>
</dbReference>
<evidence type="ECO:0000313" key="1">
    <source>
        <dbReference type="EMBL" id="CAG8855415.1"/>
    </source>
</evidence>
<organism evidence="1 2">
    <name type="scientific">Gigaspora margarita</name>
    <dbReference type="NCBI Taxonomy" id="4874"/>
    <lineage>
        <taxon>Eukaryota</taxon>
        <taxon>Fungi</taxon>
        <taxon>Fungi incertae sedis</taxon>
        <taxon>Mucoromycota</taxon>
        <taxon>Glomeromycotina</taxon>
        <taxon>Glomeromycetes</taxon>
        <taxon>Diversisporales</taxon>
        <taxon>Gigasporaceae</taxon>
        <taxon>Gigaspora</taxon>
    </lineage>
</organism>
<comment type="caution">
    <text evidence="1">The sequence shown here is derived from an EMBL/GenBank/DDBJ whole genome shotgun (WGS) entry which is preliminary data.</text>
</comment>
<accession>A0ABN7XKZ6</accession>
<feature type="non-terminal residue" evidence="1">
    <location>
        <position position="67"/>
    </location>
</feature>
<reference evidence="1 2" key="1">
    <citation type="submission" date="2021-06" db="EMBL/GenBank/DDBJ databases">
        <authorList>
            <person name="Kallberg Y."/>
            <person name="Tangrot J."/>
            <person name="Rosling A."/>
        </authorList>
    </citation>
    <scope>NUCLEOTIDE SEQUENCE [LARGE SCALE GENOMIC DNA]</scope>
    <source>
        <strain evidence="1 2">120-4 pot B 10/14</strain>
    </source>
</reference>
<feature type="non-terminal residue" evidence="1">
    <location>
        <position position="1"/>
    </location>
</feature>
<sequence length="67" mass="7594">IPIHALPQASAQFPPPPLLHILVRPFLFSGTGFCLRDNQLILQQQDSGDDFDDEKKRQRIAEVVQAR</sequence>
<protein>
    <submittedName>
        <fullName evidence="1">21355_t:CDS:1</fullName>
    </submittedName>
</protein>
<gene>
    <name evidence="1" type="ORF">GMARGA_LOCUS44236</name>
</gene>
<dbReference type="EMBL" id="CAJVQB010149121">
    <property type="protein sequence ID" value="CAG8855415.1"/>
    <property type="molecule type" value="Genomic_DNA"/>
</dbReference>